<proteinExistence type="predicted"/>
<keyword evidence="1 4" id="KW-0808">Transferase</keyword>
<reference evidence="4 7" key="1">
    <citation type="journal article" date="2015" name="Int. J. Syst. Evol. Microbiol.">
        <title>Algibacter amylolyticus sp. nov., isolated from intertidal sediment.</title>
        <authorList>
            <person name="Zhang D.C."/>
            <person name="Wu J."/>
            <person name="Neuner K."/>
            <person name="Yao J."/>
            <person name="Margesin R."/>
        </authorList>
    </citation>
    <scope>NUCLEOTIDE SEQUENCE [LARGE SCALE GENOMIC DNA]</scope>
    <source>
        <strain evidence="4 7">RU-4-M-4</strain>
    </source>
</reference>
<evidence type="ECO:0000256" key="1">
    <source>
        <dbReference type="ARBA" id="ARBA00022679"/>
    </source>
</evidence>
<organism evidence="4 7">
    <name type="scientific">Algibacter amylolyticus</name>
    <dbReference type="NCBI Taxonomy" id="1608400"/>
    <lineage>
        <taxon>Bacteria</taxon>
        <taxon>Pseudomonadati</taxon>
        <taxon>Bacteroidota</taxon>
        <taxon>Flavobacteriia</taxon>
        <taxon>Flavobacteriales</taxon>
        <taxon>Flavobacteriaceae</taxon>
        <taxon>Algibacter</taxon>
    </lineage>
</organism>
<reference evidence="5 6" key="2">
    <citation type="submission" date="2019-07" db="EMBL/GenBank/DDBJ databases">
        <title>Algibacter marinivivus sp. nov., isolated from the surface of a marine red alga.</title>
        <authorList>
            <person name="Zhong X."/>
            <person name="Xu W."/>
            <person name="Zhang Y."/>
            <person name="Zhang Q."/>
            <person name="Du Z."/>
        </authorList>
    </citation>
    <scope>NUCLEOTIDE SEQUENCE [LARGE SCALE GENOMIC DNA]</scope>
    <source>
        <strain evidence="5 6">RU-4-M-4</strain>
    </source>
</reference>
<evidence type="ECO:0000259" key="2">
    <source>
        <dbReference type="Pfam" id="PF00535"/>
    </source>
</evidence>
<dbReference type="InterPro" id="IPR027791">
    <property type="entry name" value="Galactosyl_T_C"/>
</dbReference>
<evidence type="ECO:0000313" key="7">
    <source>
        <dbReference type="Proteomes" id="UP000322315"/>
    </source>
</evidence>
<feature type="domain" description="Galactosyltransferase C-terminal" evidence="3">
    <location>
        <begin position="110"/>
        <end position="168"/>
    </location>
</feature>
<dbReference type="EMBL" id="VMBF01000009">
    <property type="protein sequence ID" value="TSJ73593.1"/>
    <property type="molecule type" value="Genomic_DNA"/>
</dbReference>
<dbReference type="Proteomes" id="UP000315145">
    <property type="component" value="Unassembled WGS sequence"/>
</dbReference>
<comment type="caution">
    <text evidence="4">The sequence shown here is derived from an EMBL/GenBank/DDBJ whole genome shotgun (WGS) entry which is preliminary data.</text>
</comment>
<evidence type="ECO:0000313" key="6">
    <source>
        <dbReference type="Proteomes" id="UP000315145"/>
    </source>
</evidence>
<sequence>MQTSNDFRVLLVDYGSHNNFSEALKTCVKKYSFIQRVYCPVEGQLWNKSRAINIALQQCDTPYFLVGDIDLIFHPDFIKIANKLASEDVHYFKYSFLSQEESLKDKKFIDYKIDFEGNKEVTGTTLFSTAKLKSVNGYDEFYHGWGAEDTDIHIRLKNLGLKVHYYTESILLKHQWHPKAYRNKNSSSPFHSNLERVNHNYMYLTLNNKIVNANTNESWGCFPKEEDYEKLLNKPDFIIEIKPTDNDFSALLAHLKNCKGKIVEIKINQVDIKDKQRQNLKKLLKKKFYNYLDLEIINNLLLEEIIKNYRSKPYKYRFDRVSGSINLVIYLN</sequence>
<keyword evidence="6" id="KW-1185">Reference proteome</keyword>
<feature type="domain" description="Glycosyltransferase 2-like" evidence="2">
    <location>
        <begin position="2"/>
        <end position="89"/>
    </location>
</feature>
<accession>A0A5M7AYK4</accession>
<dbReference type="AlphaFoldDB" id="A0A5M7AYK4"/>
<dbReference type="InterPro" id="IPR029044">
    <property type="entry name" value="Nucleotide-diphossugar_trans"/>
</dbReference>
<reference evidence="4" key="3">
    <citation type="submission" date="2019-09" db="EMBL/GenBank/DDBJ databases">
        <authorList>
            <person name="Zhang D.-C."/>
        </authorList>
    </citation>
    <scope>NUCLEOTIDE SEQUENCE</scope>
    <source>
        <strain evidence="4">RU-4-M-4</strain>
    </source>
</reference>
<evidence type="ECO:0000313" key="5">
    <source>
        <dbReference type="EMBL" id="TSJ73593.1"/>
    </source>
</evidence>
<dbReference type="GO" id="GO:0016740">
    <property type="term" value="F:transferase activity"/>
    <property type="evidence" value="ECO:0007669"/>
    <property type="project" value="UniProtKB-KW"/>
</dbReference>
<gene>
    <name evidence="4" type="ORF">F2B50_14965</name>
    <name evidence="5" type="ORF">FPF71_14965</name>
</gene>
<dbReference type="Pfam" id="PF02709">
    <property type="entry name" value="Glyco_transf_7C"/>
    <property type="match status" value="1"/>
</dbReference>
<protein>
    <submittedName>
        <fullName evidence="4">Glycosyltransferase</fullName>
    </submittedName>
</protein>
<dbReference type="OrthoDB" id="6717394at2"/>
<name>A0A5M7AYK4_9FLAO</name>
<dbReference type="Pfam" id="PF00535">
    <property type="entry name" value="Glycos_transf_2"/>
    <property type="match status" value="1"/>
</dbReference>
<dbReference type="SUPFAM" id="SSF53448">
    <property type="entry name" value="Nucleotide-diphospho-sugar transferases"/>
    <property type="match status" value="1"/>
</dbReference>
<dbReference type="Gene3D" id="3.90.550.10">
    <property type="entry name" value="Spore Coat Polysaccharide Biosynthesis Protein SpsA, Chain A"/>
    <property type="match status" value="1"/>
</dbReference>
<dbReference type="Proteomes" id="UP000322315">
    <property type="component" value="Unassembled WGS sequence"/>
</dbReference>
<dbReference type="InterPro" id="IPR001173">
    <property type="entry name" value="Glyco_trans_2-like"/>
</dbReference>
<evidence type="ECO:0000313" key="4">
    <source>
        <dbReference type="EMBL" id="KAA5822443.1"/>
    </source>
</evidence>
<dbReference type="EMBL" id="VWRS01000009">
    <property type="protein sequence ID" value="KAA5822443.1"/>
    <property type="molecule type" value="Genomic_DNA"/>
</dbReference>
<evidence type="ECO:0000259" key="3">
    <source>
        <dbReference type="Pfam" id="PF02709"/>
    </source>
</evidence>